<name>A0AAV1DE53_OLDCO</name>
<evidence type="ECO:0000256" key="3">
    <source>
        <dbReference type="ARBA" id="ARBA00006958"/>
    </source>
</evidence>
<dbReference type="AlphaFoldDB" id="A0AAV1DE53"/>
<evidence type="ECO:0000313" key="9">
    <source>
        <dbReference type="EMBL" id="CAI9105309.1"/>
    </source>
</evidence>
<evidence type="ECO:0000259" key="8">
    <source>
        <dbReference type="Pfam" id="PF13359"/>
    </source>
</evidence>
<dbReference type="GO" id="GO:0005634">
    <property type="term" value="C:nucleus"/>
    <property type="evidence" value="ECO:0007669"/>
    <property type="project" value="UniProtKB-SubCell"/>
</dbReference>
<feature type="domain" description="DDE Tnp4" evidence="8">
    <location>
        <begin position="197"/>
        <end position="350"/>
    </location>
</feature>
<dbReference type="InterPro" id="IPR045249">
    <property type="entry name" value="HARBI1-like"/>
</dbReference>
<evidence type="ECO:0000256" key="2">
    <source>
        <dbReference type="ARBA" id="ARBA00004123"/>
    </source>
</evidence>
<keyword evidence="10" id="KW-1185">Reference proteome</keyword>
<keyword evidence="4" id="KW-0540">Nuclease</keyword>
<evidence type="ECO:0000256" key="6">
    <source>
        <dbReference type="ARBA" id="ARBA00022801"/>
    </source>
</evidence>
<dbReference type="GO" id="GO:0046872">
    <property type="term" value="F:metal ion binding"/>
    <property type="evidence" value="ECO:0007669"/>
    <property type="project" value="UniProtKB-KW"/>
</dbReference>
<dbReference type="InterPro" id="IPR027806">
    <property type="entry name" value="HARBI1_dom"/>
</dbReference>
<dbReference type="GO" id="GO:0016787">
    <property type="term" value="F:hydrolase activity"/>
    <property type="evidence" value="ECO:0007669"/>
    <property type="project" value="UniProtKB-KW"/>
</dbReference>
<dbReference type="GO" id="GO:0004518">
    <property type="term" value="F:nuclease activity"/>
    <property type="evidence" value="ECO:0007669"/>
    <property type="project" value="UniProtKB-KW"/>
</dbReference>
<reference evidence="9" key="1">
    <citation type="submission" date="2023-03" db="EMBL/GenBank/DDBJ databases">
        <authorList>
            <person name="Julca I."/>
        </authorList>
    </citation>
    <scope>NUCLEOTIDE SEQUENCE</scope>
</reference>
<dbReference type="EMBL" id="OX459122">
    <property type="protein sequence ID" value="CAI9105309.1"/>
    <property type="molecule type" value="Genomic_DNA"/>
</dbReference>
<protein>
    <submittedName>
        <fullName evidence="9">OLC1v1004207C1</fullName>
    </submittedName>
</protein>
<dbReference type="PROSITE" id="PS51257">
    <property type="entry name" value="PROKAR_LIPOPROTEIN"/>
    <property type="match status" value="1"/>
</dbReference>
<organism evidence="9 10">
    <name type="scientific">Oldenlandia corymbosa var. corymbosa</name>
    <dbReference type="NCBI Taxonomy" id="529605"/>
    <lineage>
        <taxon>Eukaryota</taxon>
        <taxon>Viridiplantae</taxon>
        <taxon>Streptophyta</taxon>
        <taxon>Embryophyta</taxon>
        <taxon>Tracheophyta</taxon>
        <taxon>Spermatophyta</taxon>
        <taxon>Magnoliopsida</taxon>
        <taxon>eudicotyledons</taxon>
        <taxon>Gunneridae</taxon>
        <taxon>Pentapetalae</taxon>
        <taxon>asterids</taxon>
        <taxon>lamiids</taxon>
        <taxon>Gentianales</taxon>
        <taxon>Rubiaceae</taxon>
        <taxon>Rubioideae</taxon>
        <taxon>Spermacoceae</taxon>
        <taxon>Hedyotis-Oldenlandia complex</taxon>
        <taxon>Oldenlandia</taxon>
    </lineage>
</organism>
<keyword evidence="5" id="KW-0479">Metal-binding</keyword>
<evidence type="ECO:0000256" key="1">
    <source>
        <dbReference type="ARBA" id="ARBA00001968"/>
    </source>
</evidence>
<dbReference type="Pfam" id="PF13359">
    <property type="entry name" value="DDE_Tnp_4"/>
    <property type="match status" value="1"/>
</dbReference>
<gene>
    <name evidence="9" type="ORF">OLC1_LOCUS14038</name>
</gene>
<proteinExistence type="inferred from homology"/>
<keyword evidence="6" id="KW-0378">Hydrolase</keyword>
<sequence length="412" mass="46865">MNHERRRKKKKRNTLTPGRQHYVYAAAAVAASSCESSEEVSSDWFHDIASVVARNLNFVPPRDLDLFQVMFNMSRRTFEYVCSIVREAMIPNPDFSFSDGRPMTLYDQVAVALRRLSSGGSLNHIGASIGVHPYVVSKVTWTFVQAMETKGRVHLSWPRSHQELTTVKSKFEHLYGLPNCCGSVDVTHILLMLSRSEPGVQIWLDHIDNHSMLLMSIVDSDLRFMEILVGFPGILPDSLVLQNSKCFHLCQNGDRLNGEKLDLSENAEMQEYIIGDSGFPLLPWLMTPYQGMNLQQSQAGFNRHLMAAHDVSQKAFLRLKQVWKMIDGVMWKPDKHKLPRYIFVCCILHNIIIDMEDEVLDTLPVSLPHDPGYWTQPSYYADDEAVVSRDILSQYLALTEEDPSSSDASEDN</sequence>
<comment type="similarity">
    <text evidence="3">Belongs to the HARBI1 family.</text>
</comment>
<comment type="cofactor">
    <cofactor evidence="1">
        <name>a divalent metal cation</name>
        <dbReference type="ChEBI" id="CHEBI:60240"/>
    </cofactor>
</comment>
<keyword evidence="7" id="KW-0539">Nucleus</keyword>
<evidence type="ECO:0000256" key="7">
    <source>
        <dbReference type="ARBA" id="ARBA00023242"/>
    </source>
</evidence>
<evidence type="ECO:0000256" key="5">
    <source>
        <dbReference type="ARBA" id="ARBA00022723"/>
    </source>
</evidence>
<dbReference type="Proteomes" id="UP001161247">
    <property type="component" value="Chromosome 5"/>
</dbReference>
<evidence type="ECO:0000256" key="4">
    <source>
        <dbReference type="ARBA" id="ARBA00022722"/>
    </source>
</evidence>
<comment type="subcellular location">
    <subcellularLocation>
        <location evidence="2">Nucleus</location>
    </subcellularLocation>
</comment>
<evidence type="ECO:0000313" key="10">
    <source>
        <dbReference type="Proteomes" id="UP001161247"/>
    </source>
</evidence>
<dbReference type="PANTHER" id="PTHR22930:SF291">
    <property type="entry name" value="EXPRESSED PROTEIN"/>
    <property type="match status" value="1"/>
</dbReference>
<accession>A0AAV1DE53</accession>
<dbReference type="PANTHER" id="PTHR22930">
    <property type="match status" value="1"/>
</dbReference>